<dbReference type="EMBL" id="GBEZ01014001">
    <property type="protein sequence ID" value="JAC72038.1"/>
    <property type="molecule type" value="Transcribed_RNA"/>
</dbReference>
<proteinExistence type="predicted"/>
<reference evidence="1" key="1">
    <citation type="submission" date="2014-05" db="EMBL/GenBank/DDBJ databases">
        <title>The transcriptome of the halophilic microalga Tetraselmis sp. GSL018 isolated from the Great Salt Lake, Utah.</title>
        <authorList>
            <person name="Jinkerson R.E."/>
            <person name="D'Adamo S."/>
            <person name="Posewitz M.C."/>
        </authorList>
    </citation>
    <scope>NUCLEOTIDE SEQUENCE</scope>
    <source>
        <strain evidence="1">GSL018</strain>
    </source>
</reference>
<gene>
    <name evidence="1" type="ORF">TSPGSL018_629</name>
</gene>
<protein>
    <submittedName>
        <fullName evidence="1">Uncharacterized protein</fullName>
    </submittedName>
</protein>
<accession>A0A061RJ70</accession>
<name>A0A061RJ70_9CHLO</name>
<sequence length="24" mass="2480">MAAAPNLAVIHDSPPFSHIPLPSP</sequence>
<organism evidence="1">
    <name type="scientific">Tetraselmis sp. GSL018</name>
    <dbReference type="NCBI Taxonomy" id="582737"/>
    <lineage>
        <taxon>Eukaryota</taxon>
        <taxon>Viridiplantae</taxon>
        <taxon>Chlorophyta</taxon>
        <taxon>core chlorophytes</taxon>
        <taxon>Chlorodendrophyceae</taxon>
        <taxon>Chlorodendrales</taxon>
        <taxon>Chlorodendraceae</taxon>
        <taxon>Tetraselmis</taxon>
    </lineage>
</organism>
<dbReference type="AlphaFoldDB" id="A0A061RJ70"/>
<evidence type="ECO:0000313" key="1">
    <source>
        <dbReference type="EMBL" id="JAC72038.1"/>
    </source>
</evidence>